<dbReference type="SUPFAM" id="SSF53067">
    <property type="entry name" value="Actin-like ATPase domain"/>
    <property type="match status" value="1"/>
</dbReference>
<gene>
    <name evidence="1" type="primary">pilM</name>
    <name evidence="1" type="ORF">PG915_02310</name>
</gene>
<sequence>MARKWITGIDIGHHSAKAVVLVCNGTDISLVNHLELKGCDAIFSDPHALKHQDSVKKLKILRKIAPLFRNSAAIVLPESAVISKVVTLEAGLEGQEQELAIEQAMNHQTPYPMDDIALDFIKETEEDNVAVEAYRVHVTKQSIVDSWSQVIIKLGFRPKLLDTNNGALRGVQSWVCAHTPSLANHAVLDLGCVQATLLPPPALSPELAKSWVLEPIPELQNRAESQFKSLSEVVFESVAGRVASQLQLYRSVAGKEAIDGVILMGGHAQQEGVIDRVTKALSCPIACIDLQRLSTSKTKSGQPLSPCYASAVGAAINGLNWLKRH</sequence>
<reference evidence="1" key="1">
    <citation type="submission" date="2023-01" db="EMBL/GenBank/DDBJ databases">
        <title>Vibrio sp. CB1-14 genome sequencing.</title>
        <authorList>
            <person name="Otstavnykh N."/>
            <person name="Isaeva M."/>
            <person name="Meleshko D."/>
        </authorList>
    </citation>
    <scope>NUCLEOTIDE SEQUENCE</scope>
    <source>
        <strain evidence="1">CB1-14</strain>
    </source>
</reference>
<dbReference type="InterPro" id="IPR005883">
    <property type="entry name" value="PilM"/>
</dbReference>
<dbReference type="EMBL" id="CP115920">
    <property type="protein sequence ID" value="XCD16436.1"/>
    <property type="molecule type" value="Genomic_DNA"/>
</dbReference>
<organism evidence="1">
    <name type="scientific">Vibrio chaetopteri</name>
    <dbReference type="NCBI Taxonomy" id="3016528"/>
    <lineage>
        <taxon>Bacteria</taxon>
        <taxon>Pseudomonadati</taxon>
        <taxon>Pseudomonadota</taxon>
        <taxon>Gammaproteobacteria</taxon>
        <taxon>Vibrionales</taxon>
        <taxon>Vibrionaceae</taxon>
        <taxon>Vibrio</taxon>
    </lineage>
</organism>
<dbReference type="PANTHER" id="PTHR32432">
    <property type="entry name" value="CELL DIVISION PROTEIN FTSA-RELATED"/>
    <property type="match status" value="1"/>
</dbReference>
<protein>
    <submittedName>
        <fullName evidence="1">Pilus assembly protein PilM</fullName>
    </submittedName>
</protein>
<dbReference type="InterPro" id="IPR050696">
    <property type="entry name" value="FtsA/MreB"/>
</dbReference>
<accession>A0AAU8BJA4</accession>
<dbReference type="KEGG" id="vck:PG915_02310"/>
<dbReference type="RefSeq" id="WP_353497714.1">
    <property type="nucleotide sequence ID" value="NZ_CP115920.1"/>
</dbReference>
<dbReference type="PANTHER" id="PTHR32432:SF3">
    <property type="entry name" value="ETHANOLAMINE UTILIZATION PROTEIN EUTJ"/>
    <property type="match status" value="1"/>
</dbReference>
<dbReference type="Pfam" id="PF11104">
    <property type="entry name" value="PilM_2"/>
    <property type="match status" value="1"/>
</dbReference>
<dbReference type="InterPro" id="IPR043129">
    <property type="entry name" value="ATPase_NBD"/>
</dbReference>
<proteinExistence type="predicted"/>
<dbReference type="AlphaFoldDB" id="A0AAU8BJA4"/>
<evidence type="ECO:0000313" key="1">
    <source>
        <dbReference type="EMBL" id="XCD16436.1"/>
    </source>
</evidence>
<name>A0AAU8BJA4_9VIBR</name>
<dbReference type="Gene3D" id="3.30.420.40">
    <property type="match status" value="1"/>
</dbReference>